<evidence type="ECO:0000313" key="3">
    <source>
        <dbReference type="Proteomes" id="UP001596002"/>
    </source>
</evidence>
<proteinExistence type="predicted"/>
<sequence length="314" mass="36697">MPNIWTHLIFGQELLRNIGQRELLTKDTSNLFHLGCQGPDFLFYHNFLPWKKDRRVNRLGEAIHHEHCGPFLVEMVRDLQGRPIPDAAVIYVLGFLTHHVLDRNMHPYIHYKSGYVKWNHQRFEVILDTLTAKKFLGIETWKTPVWKQFDVGNHLPPDIVNMFQRIAGKYFPELASRIEAKDWNDAYRDMVRAQRFFHDPTGLKRLLTFGRIEPLVYKRKNSNRDYLNEAHEMWNHPGILEETSTESFWDLWEKALSDGEAVIRETISFLTVSGESDAGVNHDSGLIEKIGNVSYDTGKPCSNRLELRYAKPII</sequence>
<dbReference type="Pfam" id="PF00882">
    <property type="entry name" value="Zn_dep_PLPC"/>
    <property type="match status" value="1"/>
</dbReference>
<reference evidence="3" key="1">
    <citation type="journal article" date="2019" name="Int. J. Syst. Evol. Microbiol.">
        <title>The Global Catalogue of Microorganisms (GCM) 10K type strain sequencing project: providing services to taxonomists for standard genome sequencing and annotation.</title>
        <authorList>
            <consortium name="The Broad Institute Genomics Platform"/>
            <consortium name="The Broad Institute Genome Sequencing Center for Infectious Disease"/>
            <person name="Wu L."/>
            <person name="Ma J."/>
        </authorList>
    </citation>
    <scope>NUCLEOTIDE SEQUENCE [LARGE SCALE GENOMIC DNA]</scope>
    <source>
        <strain evidence="3">WYCCWR 12678</strain>
    </source>
</reference>
<evidence type="ECO:0000259" key="1">
    <source>
        <dbReference type="Pfam" id="PF00882"/>
    </source>
</evidence>
<comment type="caution">
    <text evidence="2">The sequence shown here is derived from an EMBL/GenBank/DDBJ whole genome shotgun (WGS) entry which is preliminary data.</text>
</comment>
<dbReference type="RefSeq" id="WP_380024033.1">
    <property type="nucleotide sequence ID" value="NZ_JBHSHC010000014.1"/>
</dbReference>
<protein>
    <submittedName>
        <fullName evidence="2">Zinc dependent phospholipase C family protein</fullName>
    </submittedName>
</protein>
<dbReference type="EMBL" id="JBHSHC010000014">
    <property type="protein sequence ID" value="MFC4766246.1"/>
    <property type="molecule type" value="Genomic_DNA"/>
</dbReference>
<accession>A0ABV9PVF8</accession>
<gene>
    <name evidence="2" type="ORF">ACFO8Q_02370</name>
</gene>
<evidence type="ECO:0000313" key="2">
    <source>
        <dbReference type="EMBL" id="MFC4766246.1"/>
    </source>
</evidence>
<keyword evidence="3" id="KW-1185">Reference proteome</keyword>
<feature type="domain" description="Phospholipase C/D" evidence="1">
    <location>
        <begin position="6"/>
        <end position="136"/>
    </location>
</feature>
<name>A0ABV9PVF8_9BACL</name>
<dbReference type="InterPro" id="IPR029002">
    <property type="entry name" value="PLPC/GPLD1"/>
</dbReference>
<organism evidence="2 3">
    <name type="scientific">Effusibacillus consociatus</name>
    <dbReference type="NCBI Taxonomy" id="1117041"/>
    <lineage>
        <taxon>Bacteria</taxon>
        <taxon>Bacillati</taxon>
        <taxon>Bacillota</taxon>
        <taxon>Bacilli</taxon>
        <taxon>Bacillales</taxon>
        <taxon>Alicyclobacillaceae</taxon>
        <taxon>Effusibacillus</taxon>
    </lineage>
</organism>
<dbReference type="Proteomes" id="UP001596002">
    <property type="component" value="Unassembled WGS sequence"/>
</dbReference>